<dbReference type="AlphaFoldDB" id="A0A1T5B9C0"/>
<dbReference type="Proteomes" id="UP000190852">
    <property type="component" value="Unassembled WGS sequence"/>
</dbReference>
<name>A0A1T5B9C0_9BACT</name>
<evidence type="ECO:0000313" key="2">
    <source>
        <dbReference type="Proteomes" id="UP000190852"/>
    </source>
</evidence>
<protein>
    <submittedName>
        <fullName evidence="1">Uncharacterized protein</fullName>
    </submittedName>
</protein>
<reference evidence="2" key="1">
    <citation type="submission" date="2017-02" db="EMBL/GenBank/DDBJ databases">
        <authorList>
            <person name="Varghese N."/>
            <person name="Submissions S."/>
        </authorList>
    </citation>
    <scope>NUCLEOTIDE SEQUENCE [LARGE SCALE GENOMIC DNA]</scope>
    <source>
        <strain evidence="2">DSM 24967</strain>
    </source>
</reference>
<accession>A0A1T5B9C0</accession>
<organism evidence="1 2">
    <name type="scientific">Parabacteroides chartae</name>
    <dbReference type="NCBI Taxonomy" id="1037355"/>
    <lineage>
        <taxon>Bacteria</taxon>
        <taxon>Pseudomonadati</taxon>
        <taxon>Bacteroidota</taxon>
        <taxon>Bacteroidia</taxon>
        <taxon>Bacteroidales</taxon>
        <taxon>Tannerellaceae</taxon>
        <taxon>Parabacteroides</taxon>
    </lineage>
</organism>
<sequence>MDYIKAGKTAYTKYNLAFSPASVTLSNPVTIQNIQSKGNENKLSILGGYNKSVIIASDYEVPDNYLFPDSDFEDGEKIKYDEYTIKEKDNKTYRYMRN</sequence>
<evidence type="ECO:0000313" key="1">
    <source>
        <dbReference type="EMBL" id="SKB43629.1"/>
    </source>
</evidence>
<dbReference type="RefSeq" id="WP_245832531.1">
    <property type="nucleotide sequence ID" value="NZ_FUYQ01000006.1"/>
</dbReference>
<dbReference type="EMBL" id="FUYQ01000006">
    <property type="protein sequence ID" value="SKB43629.1"/>
    <property type="molecule type" value="Genomic_DNA"/>
</dbReference>
<proteinExistence type="predicted"/>
<gene>
    <name evidence="1" type="ORF">SAMN05660349_01158</name>
</gene>
<keyword evidence="2" id="KW-1185">Reference proteome</keyword>